<dbReference type="EMBL" id="FNRF01000001">
    <property type="protein sequence ID" value="SEA15388.1"/>
    <property type="molecule type" value="Genomic_DNA"/>
</dbReference>
<sequence length="283" mass="30514">MNKRIFFTAPLMALGFLMLTSCDPSHDNESPISAVSSEQLTNELQITAKSEGNNNLTVFTSPTRYIKVYDSTTGAMMGSGTLVKIQIAPPQTEASYYVTTAAMDGTTSVKSGVKSISISEYTDLPAIYSTIFGDGNGGYTSHTWVWDTEASDGVWGNGAYLENTGPGWWVVSAADIDAQAEGKNLPDDGLNGWMSLALTGVKTSRGESGQVKVSEETVKAGWDIGRMVFSGTTPLMGIQPNVGGNQYDYHILKADDKNLRLCAPEPGAGDWGTAWFWNFKRKD</sequence>
<organism evidence="1 2">
    <name type="scientific">Xylanibacter ruminicola</name>
    <name type="common">Prevotella ruminicola</name>
    <dbReference type="NCBI Taxonomy" id="839"/>
    <lineage>
        <taxon>Bacteria</taxon>
        <taxon>Pseudomonadati</taxon>
        <taxon>Bacteroidota</taxon>
        <taxon>Bacteroidia</taxon>
        <taxon>Bacteroidales</taxon>
        <taxon>Prevotellaceae</taxon>
        <taxon>Xylanibacter</taxon>
    </lineage>
</organism>
<reference evidence="1 2" key="1">
    <citation type="submission" date="2016-10" db="EMBL/GenBank/DDBJ databases">
        <authorList>
            <person name="de Groot N.N."/>
        </authorList>
    </citation>
    <scope>NUCLEOTIDE SEQUENCE [LARGE SCALE GENOMIC DNA]</scope>
    <source>
        <strain evidence="1 2">D31d</strain>
    </source>
</reference>
<name>A0A1H3YWC7_XYLRU</name>
<dbReference type="OrthoDB" id="646668at2"/>
<gene>
    <name evidence="1" type="ORF">SAMN05216462_0819</name>
</gene>
<evidence type="ECO:0008006" key="3">
    <source>
        <dbReference type="Google" id="ProtNLM"/>
    </source>
</evidence>
<protein>
    <recommendedName>
        <fullName evidence="3">Lipoprotein</fullName>
    </recommendedName>
</protein>
<evidence type="ECO:0000313" key="1">
    <source>
        <dbReference type="EMBL" id="SEA15388.1"/>
    </source>
</evidence>
<dbReference type="PROSITE" id="PS51257">
    <property type="entry name" value="PROKAR_LIPOPROTEIN"/>
    <property type="match status" value="1"/>
</dbReference>
<dbReference type="AlphaFoldDB" id="A0A1H3YWC7"/>
<proteinExistence type="predicted"/>
<accession>A0A1H3YWC7</accession>
<dbReference type="Proteomes" id="UP000182257">
    <property type="component" value="Unassembled WGS sequence"/>
</dbReference>
<evidence type="ECO:0000313" key="2">
    <source>
        <dbReference type="Proteomes" id="UP000182257"/>
    </source>
</evidence>